<keyword evidence="2" id="KW-1185">Reference proteome</keyword>
<evidence type="ECO:0000313" key="2">
    <source>
        <dbReference type="Proteomes" id="UP001143910"/>
    </source>
</evidence>
<protein>
    <submittedName>
        <fullName evidence="1">Uncharacterized protein</fullName>
    </submittedName>
</protein>
<gene>
    <name evidence="1" type="ORF">NQ176_g8079</name>
</gene>
<dbReference type="EMBL" id="JANJQO010001493">
    <property type="protein sequence ID" value="KAJ2970662.1"/>
    <property type="molecule type" value="Genomic_DNA"/>
</dbReference>
<organism evidence="1 2">
    <name type="scientific">Zarea fungicola</name>
    <dbReference type="NCBI Taxonomy" id="93591"/>
    <lineage>
        <taxon>Eukaryota</taxon>
        <taxon>Fungi</taxon>
        <taxon>Dikarya</taxon>
        <taxon>Ascomycota</taxon>
        <taxon>Pezizomycotina</taxon>
        <taxon>Sordariomycetes</taxon>
        <taxon>Hypocreomycetidae</taxon>
        <taxon>Hypocreales</taxon>
        <taxon>Cordycipitaceae</taxon>
        <taxon>Zarea</taxon>
    </lineage>
</organism>
<comment type="caution">
    <text evidence="1">The sequence shown here is derived from an EMBL/GenBank/DDBJ whole genome shotgun (WGS) entry which is preliminary data.</text>
</comment>
<name>A0ACC1MUI4_9HYPO</name>
<evidence type="ECO:0000313" key="1">
    <source>
        <dbReference type="EMBL" id="KAJ2970662.1"/>
    </source>
</evidence>
<accession>A0ACC1MUI4</accession>
<proteinExistence type="predicted"/>
<reference evidence="1" key="1">
    <citation type="submission" date="2022-08" db="EMBL/GenBank/DDBJ databases">
        <title>Genome Sequence of Lecanicillium fungicola.</title>
        <authorList>
            <person name="Buettner E."/>
        </authorList>
    </citation>
    <scope>NUCLEOTIDE SEQUENCE</scope>
    <source>
        <strain evidence="1">Babe33</strain>
    </source>
</reference>
<sequence>MASWAWGTTVTFRHGRVERRELNSIRDCPTFLDTKKIAERNNTGGPHHVPGIGIGTNFEREAYAQFSHGFGLWKQDRLSNAEIAMTRVINEVTDKENWYVDIDDYSICLAWKKDAVSNNISIINDALWEWCTFELRKKAKEFSGLEKSVFVLDAASRVCKSDRLAGTAFQKKLAHNTRRITVSPWLHPFRYGKSPVRTDGVSITLDNITHCIGRGTVPSRPFWYDADDPCNGRKQYYSNKWQWIATDVKFTGEANQVRIVSPINNLHPVKHKFIYAAVESLISDSVPTWNQILLYKALPRGISRVKPQSHQCLACSQENPQSCSCKIELREYSGWAAGKDDTKKSTTRKRWNPIAAMDGYYESSNRLYDNISLSKAFKDRGFQVYVEISKVEIDSDGFICKGGSQ</sequence>
<dbReference type="Proteomes" id="UP001143910">
    <property type="component" value="Unassembled WGS sequence"/>
</dbReference>